<dbReference type="CDD" id="cd12797">
    <property type="entry name" value="M23_peptidase"/>
    <property type="match status" value="1"/>
</dbReference>
<dbReference type="InterPro" id="IPR050570">
    <property type="entry name" value="Cell_wall_metabolism_enzyme"/>
</dbReference>
<organism evidence="2 3">
    <name type="scientific">Pedobacter alpinus</name>
    <dbReference type="NCBI Taxonomy" id="1590643"/>
    <lineage>
        <taxon>Bacteria</taxon>
        <taxon>Pseudomonadati</taxon>
        <taxon>Bacteroidota</taxon>
        <taxon>Sphingobacteriia</taxon>
        <taxon>Sphingobacteriales</taxon>
        <taxon>Sphingobacteriaceae</taxon>
        <taxon>Pedobacter</taxon>
    </lineage>
</organism>
<gene>
    <name evidence="2" type="ORF">ACFSSE_09500</name>
</gene>
<dbReference type="PROSITE" id="PS51257">
    <property type="entry name" value="PROKAR_LIPOPROTEIN"/>
    <property type="match status" value="1"/>
</dbReference>
<dbReference type="GO" id="GO:0016787">
    <property type="term" value="F:hydrolase activity"/>
    <property type="evidence" value="ECO:0007669"/>
    <property type="project" value="UniProtKB-KW"/>
</dbReference>
<sequence>MTKNICYIIVLSLLFITSCKTIFKISPYQSYVESLKSTGLNTTNMGQKWTKVGDSVLSNPNNGLSFPFKEEIFFREEAPAAIAYQISYQKSKKIKISISTSNKNGVFLDFFEGIENRKNITSKHLKDTILVYESDKDQVLLLRLQPQLLINEHVIVEILEQPKLGFPVKNGKNNDIKSFWGMDRDGGERKHEGVDIFNKRGTPIIAVEDGVVSRVQITNLGGKVVWQRLGFAGPSIYYAHLDSQTVSEGQKVKKGEVLGLMGNTGNARTTSPHLHFGIYTSSGAIDPLNYIFKKDSVPGKLKADSKYLGKEIMLTENDQVLPVKILAISTSSVTYQDIEGNVSRNEVLNIYNKKIKRPANPSSAYLLEKPAADGVAIGKFDPTEYYAVLGFKNSFVYLEQNNVRGWVAAK</sequence>
<dbReference type="PANTHER" id="PTHR21666:SF268">
    <property type="entry name" value="PEPTIDASE M23 DOMAIN-CONTAINING PROTEIN"/>
    <property type="match status" value="1"/>
</dbReference>
<dbReference type="Proteomes" id="UP001597546">
    <property type="component" value="Unassembled WGS sequence"/>
</dbReference>
<name>A0ABW5TSV2_9SPHI</name>
<dbReference type="RefSeq" id="WP_379043684.1">
    <property type="nucleotide sequence ID" value="NZ_JBHSKW010000032.1"/>
</dbReference>
<feature type="domain" description="M23ase beta-sheet core" evidence="1">
    <location>
        <begin position="190"/>
        <end position="287"/>
    </location>
</feature>
<dbReference type="InterPro" id="IPR011055">
    <property type="entry name" value="Dup_hybrid_motif"/>
</dbReference>
<evidence type="ECO:0000313" key="2">
    <source>
        <dbReference type="EMBL" id="MFD2731939.1"/>
    </source>
</evidence>
<dbReference type="EMBL" id="JBHULV010000028">
    <property type="protein sequence ID" value="MFD2731939.1"/>
    <property type="molecule type" value="Genomic_DNA"/>
</dbReference>
<proteinExistence type="predicted"/>
<comment type="caution">
    <text evidence="2">The sequence shown here is derived from an EMBL/GenBank/DDBJ whole genome shotgun (WGS) entry which is preliminary data.</text>
</comment>
<reference evidence="3" key="1">
    <citation type="journal article" date="2019" name="Int. J. Syst. Evol. Microbiol.">
        <title>The Global Catalogue of Microorganisms (GCM) 10K type strain sequencing project: providing services to taxonomists for standard genome sequencing and annotation.</title>
        <authorList>
            <consortium name="The Broad Institute Genomics Platform"/>
            <consortium name="The Broad Institute Genome Sequencing Center for Infectious Disease"/>
            <person name="Wu L."/>
            <person name="Ma J."/>
        </authorList>
    </citation>
    <scope>NUCLEOTIDE SEQUENCE [LARGE SCALE GENOMIC DNA]</scope>
    <source>
        <strain evidence="3">KCTC 42456</strain>
    </source>
</reference>
<protein>
    <submittedName>
        <fullName evidence="2">M23 family metallopeptidase</fullName>
        <ecNumber evidence="2">3.4.24.-</ecNumber>
    </submittedName>
</protein>
<dbReference type="PANTHER" id="PTHR21666">
    <property type="entry name" value="PEPTIDASE-RELATED"/>
    <property type="match status" value="1"/>
</dbReference>
<dbReference type="Pfam" id="PF01551">
    <property type="entry name" value="Peptidase_M23"/>
    <property type="match status" value="1"/>
</dbReference>
<keyword evidence="3" id="KW-1185">Reference proteome</keyword>
<keyword evidence="2" id="KW-0378">Hydrolase</keyword>
<evidence type="ECO:0000313" key="3">
    <source>
        <dbReference type="Proteomes" id="UP001597546"/>
    </source>
</evidence>
<evidence type="ECO:0000259" key="1">
    <source>
        <dbReference type="Pfam" id="PF01551"/>
    </source>
</evidence>
<dbReference type="InterPro" id="IPR016047">
    <property type="entry name" value="M23ase_b-sheet_dom"/>
</dbReference>
<dbReference type="SUPFAM" id="SSF51261">
    <property type="entry name" value="Duplicated hybrid motif"/>
    <property type="match status" value="1"/>
</dbReference>
<accession>A0ABW5TSV2</accession>
<dbReference type="Gene3D" id="2.70.70.10">
    <property type="entry name" value="Glucose Permease (Domain IIA)"/>
    <property type="match status" value="1"/>
</dbReference>
<dbReference type="EC" id="3.4.24.-" evidence="2"/>